<dbReference type="CDD" id="cd00610">
    <property type="entry name" value="OAT_like"/>
    <property type="match status" value="1"/>
</dbReference>
<dbReference type="InterPro" id="IPR049704">
    <property type="entry name" value="Aminotrans_3_PPA_site"/>
</dbReference>
<evidence type="ECO:0008006" key="6">
    <source>
        <dbReference type="Google" id="ProtNLM"/>
    </source>
</evidence>
<evidence type="ECO:0000256" key="1">
    <source>
        <dbReference type="ARBA" id="ARBA00008954"/>
    </source>
</evidence>
<gene>
    <name evidence="4" type="ORF">OS493_013507</name>
</gene>
<dbReference type="PANTHER" id="PTHR45688">
    <property type="match status" value="1"/>
</dbReference>
<sequence length="459" mass="51048">MNGNLENGYHYCQSRDETKAGGGLSTQEIMELRTKHIGKASASEVHFKDNPIKIAYARGQYMYDEQDNRYLDCMNNVSHVGHCHPHVVKVCHEQMGTLNTNSRFLYDVIVKYAERLASTFPPQLSQCHFACTGSEANDLALRIARQHTDADDVIIVDSAYHGHTAALIDTSYKYRKLGARRMNDCFHVAPLPDPYRGIFQGEATPELGEKYALEVKKLIDQAHKDGRKIAAFISESMQGVAGQIIYPPNYLKQVYKYVREAGGVCIADEVQVGFGRVGKYFWAFESQGVVPDIVTLGKPIGNGHPLSAVVTTPELAESFAAIGMSYFNTYGGNPVSCAVGNAVLEVIETENLQQHALELGDYMKERFLQLQTKHRLIGEVRGMGLYIGIELVTDRTTKEPAKAEAERVCNKAKEKFVLITPDGPDNNVLKIKPPMCFTKEDADLLCSVLDEALRDVEEC</sequence>
<dbReference type="Gene3D" id="3.90.1150.10">
    <property type="entry name" value="Aspartate Aminotransferase, domain 1"/>
    <property type="match status" value="1"/>
</dbReference>
<dbReference type="InterPro" id="IPR015422">
    <property type="entry name" value="PyrdxlP-dep_Trfase_small"/>
</dbReference>
<dbReference type="Pfam" id="PF00202">
    <property type="entry name" value="Aminotran_3"/>
    <property type="match status" value="1"/>
</dbReference>
<accession>A0A9X0A303</accession>
<evidence type="ECO:0000313" key="5">
    <source>
        <dbReference type="Proteomes" id="UP001163046"/>
    </source>
</evidence>
<dbReference type="Proteomes" id="UP001163046">
    <property type="component" value="Unassembled WGS sequence"/>
</dbReference>
<comment type="caution">
    <text evidence="4">The sequence shown here is derived from an EMBL/GenBank/DDBJ whole genome shotgun (WGS) entry which is preliminary data.</text>
</comment>
<dbReference type="InterPro" id="IPR015421">
    <property type="entry name" value="PyrdxlP-dep_Trfase_major"/>
</dbReference>
<dbReference type="PANTHER" id="PTHR45688:SF13">
    <property type="entry name" value="ALANINE--GLYOXYLATE AMINOTRANSFERASE 2-LIKE"/>
    <property type="match status" value="1"/>
</dbReference>
<organism evidence="4 5">
    <name type="scientific">Desmophyllum pertusum</name>
    <dbReference type="NCBI Taxonomy" id="174260"/>
    <lineage>
        <taxon>Eukaryota</taxon>
        <taxon>Metazoa</taxon>
        <taxon>Cnidaria</taxon>
        <taxon>Anthozoa</taxon>
        <taxon>Hexacorallia</taxon>
        <taxon>Scleractinia</taxon>
        <taxon>Caryophylliina</taxon>
        <taxon>Caryophylliidae</taxon>
        <taxon>Desmophyllum</taxon>
    </lineage>
</organism>
<dbReference type="InterPro" id="IPR015424">
    <property type="entry name" value="PyrdxlP-dep_Trfase"/>
</dbReference>
<dbReference type="Gene3D" id="3.40.640.10">
    <property type="entry name" value="Type I PLP-dependent aspartate aminotransferase-like (Major domain)"/>
    <property type="match status" value="1"/>
</dbReference>
<evidence type="ECO:0000313" key="4">
    <source>
        <dbReference type="EMBL" id="KAJ7392135.1"/>
    </source>
</evidence>
<dbReference type="SUPFAM" id="SSF53383">
    <property type="entry name" value="PLP-dependent transferases"/>
    <property type="match status" value="1"/>
</dbReference>
<dbReference type="PIRSF" id="PIRSF000521">
    <property type="entry name" value="Transaminase_4ab_Lys_Orn"/>
    <property type="match status" value="1"/>
</dbReference>
<reference evidence="4" key="1">
    <citation type="submission" date="2023-01" db="EMBL/GenBank/DDBJ databases">
        <title>Genome assembly of the deep-sea coral Lophelia pertusa.</title>
        <authorList>
            <person name="Herrera S."/>
            <person name="Cordes E."/>
        </authorList>
    </citation>
    <scope>NUCLEOTIDE SEQUENCE</scope>
    <source>
        <strain evidence="4">USNM1676648</strain>
        <tissue evidence="4">Polyp</tissue>
    </source>
</reference>
<dbReference type="GO" id="GO:0008483">
    <property type="term" value="F:transaminase activity"/>
    <property type="evidence" value="ECO:0007669"/>
    <property type="project" value="InterPro"/>
</dbReference>
<keyword evidence="2 3" id="KW-0663">Pyridoxal phosphate</keyword>
<dbReference type="PROSITE" id="PS00600">
    <property type="entry name" value="AA_TRANSFER_CLASS_3"/>
    <property type="match status" value="1"/>
</dbReference>
<protein>
    <recommendedName>
        <fullName evidence="6">Ethanolamine-phosphate phospho-lyase</fullName>
    </recommendedName>
</protein>
<dbReference type="EMBL" id="MU825402">
    <property type="protein sequence ID" value="KAJ7392135.1"/>
    <property type="molecule type" value="Genomic_DNA"/>
</dbReference>
<keyword evidence="5" id="KW-1185">Reference proteome</keyword>
<dbReference type="OrthoDB" id="10261433at2759"/>
<dbReference type="GO" id="GO:0030170">
    <property type="term" value="F:pyridoxal phosphate binding"/>
    <property type="evidence" value="ECO:0007669"/>
    <property type="project" value="InterPro"/>
</dbReference>
<proteinExistence type="inferred from homology"/>
<comment type="similarity">
    <text evidence="1 3">Belongs to the class-III pyridoxal-phosphate-dependent aminotransferase family.</text>
</comment>
<evidence type="ECO:0000256" key="2">
    <source>
        <dbReference type="ARBA" id="ARBA00022898"/>
    </source>
</evidence>
<dbReference type="InterPro" id="IPR005814">
    <property type="entry name" value="Aminotrans_3"/>
</dbReference>
<name>A0A9X0A303_9CNID</name>
<dbReference type="GO" id="GO:0005739">
    <property type="term" value="C:mitochondrion"/>
    <property type="evidence" value="ECO:0007669"/>
    <property type="project" value="TreeGrafter"/>
</dbReference>
<evidence type="ECO:0000256" key="3">
    <source>
        <dbReference type="RuleBase" id="RU003560"/>
    </source>
</evidence>
<dbReference type="AlphaFoldDB" id="A0A9X0A303"/>